<keyword evidence="4" id="KW-1185">Reference proteome</keyword>
<dbReference type="AlphaFoldDB" id="A0A480A1B7"/>
<comment type="caution">
    <text evidence="3">The sequence shown here is derived from an EMBL/GenBank/DDBJ whole genome shotgun (WGS) entry which is preliminary data.</text>
</comment>
<evidence type="ECO:0000259" key="2">
    <source>
        <dbReference type="Pfam" id="PF13699"/>
    </source>
</evidence>
<feature type="domain" description="eCIS core" evidence="2">
    <location>
        <begin position="208"/>
        <end position="285"/>
    </location>
</feature>
<dbReference type="Pfam" id="PF13699">
    <property type="entry name" value="eCIS_core"/>
    <property type="match status" value="1"/>
</dbReference>
<reference evidence="4" key="1">
    <citation type="submission" date="2019-02" db="EMBL/GenBank/DDBJ databases">
        <title>Draft genome sequence of Sphaerospermopsis reniformis NIES-1949.</title>
        <authorList>
            <person name="Yamaguchi H."/>
            <person name="Suzuki S."/>
            <person name="Kawachi M."/>
        </authorList>
    </citation>
    <scope>NUCLEOTIDE SEQUENCE [LARGE SCALE GENOMIC DNA]</scope>
    <source>
        <strain evidence="4">NIES-1949</strain>
    </source>
</reference>
<feature type="region of interest" description="Disordered" evidence="1">
    <location>
        <begin position="91"/>
        <end position="110"/>
    </location>
</feature>
<proteinExistence type="predicted"/>
<evidence type="ECO:0000313" key="3">
    <source>
        <dbReference type="EMBL" id="GCL38272.1"/>
    </source>
</evidence>
<protein>
    <recommendedName>
        <fullName evidence="2">eCIS core domain-containing protein</fullName>
    </recommendedName>
</protein>
<dbReference type="RefSeq" id="WP_201277635.1">
    <property type="nucleotide sequence ID" value="NZ_BJCE01000128.1"/>
</dbReference>
<evidence type="ECO:0000313" key="4">
    <source>
        <dbReference type="Proteomes" id="UP000300142"/>
    </source>
</evidence>
<dbReference type="Proteomes" id="UP000300142">
    <property type="component" value="Unassembled WGS sequence"/>
</dbReference>
<gene>
    <name evidence="3" type="ORF">SR1949_33860</name>
</gene>
<organism evidence="3 4">
    <name type="scientific">Sphaerospermopsis reniformis</name>
    <dbReference type="NCBI Taxonomy" id="531300"/>
    <lineage>
        <taxon>Bacteria</taxon>
        <taxon>Bacillati</taxon>
        <taxon>Cyanobacteriota</taxon>
        <taxon>Cyanophyceae</taxon>
        <taxon>Nostocales</taxon>
        <taxon>Aphanizomenonaceae</taxon>
        <taxon>Sphaerospermopsis</taxon>
    </lineage>
</organism>
<accession>A0A480A1B7</accession>
<dbReference type="InterPro" id="IPR025295">
    <property type="entry name" value="eCIS_core_dom"/>
</dbReference>
<evidence type="ECO:0000256" key="1">
    <source>
        <dbReference type="SAM" id="MobiDB-lite"/>
    </source>
</evidence>
<name>A0A480A1B7_9CYAN</name>
<dbReference type="EMBL" id="BJCE01000128">
    <property type="protein sequence ID" value="GCL38272.1"/>
    <property type="molecule type" value="Genomic_DNA"/>
</dbReference>
<sequence>MRERIFQAKKAASPVSISTLKQPTRGFGLESWNASPPAMTQVQPLNKPLTHDISKISLRPQAKLSISQPGDTYEQEADSVARQVMQRMALSGNRQSIQRQEVPEEEEELQMKPLEISTLQRQEAPEEEEELQMKPLDISTLQRQEAPEEEEELQMKPLEISTLQRQEVSEEEEELQMKPMVQRQANGGMAATADLETSINQARGGGQPLGDNIREPMEQAFGADFGGVKVHTDSHSDGLNRSIQARAFTTGQDIFFRQGEYNPGSPGGQELLAHELTHVVQQNGGMVQRSPKPKTYLHEDEETTTASATNSKTIQRQIYYVTNIPAPQFQIDDNRPNWLPVIRNLMTGNGQSRNHIIAFEVIQNDLCRELNNLIANPQHLQTLNLLENLTDALYTNMNSVEYNDMINQRQLLITAIQHGNAQDYENLAQQLLTSLNSSPDNVRVGDSSLNTSIGYWIDAEFEPGKIAYTGSVRTSNGIINVRNRDCLILTQDSESIVYRYQKQTGLSLSFVINGLQGSVHPAAQQGQHLSSTQLPTVAPAVNQNPFPVLVRDPAGVDDPYLYE</sequence>